<keyword evidence="2" id="KW-1185">Reference proteome</keyword>
<organism evidence="1 2">
    <name type="scientific">Nisaea acidiphila</name>
    <dbReference type="NCBI Taxonomy" id="1862145"/>
    <lineage>
        <taxon>Bacteria</taxon>
        <taxon>Pseudomonadati</taxon>
        <taxon>Pseudomonadota</taxon>
        <taxon>Alphaproteobacteria</taxon>
        <taxon>Rhodospirillales</taxon>
        <taxon>Thalassobaculaceae</taxon>
        <taxon>Nisaea</taxon>
    </lineage>
</organism>
<dbReference type="RefSeq" id="WP_257771415.1">
    <property type="nucleotide sequence ID" value="NZ_CP102480.1"/>
</dbReference>
<evidence type="ECO:0000313" key="2">
    <source>
        <dbReference type="Proteomes" id="UP001060336"/>
    </source>
</evidence>
<reference evidence="1" key="1">
    <citation type="submission" date="2022-08" db="EMBL/GenBank/DDBJ databases">
        <title>Nisaea acidiphila sp. nov., isolated from a marine algal debris and emended description of the genus Nisaea Urios et al. 2008.</title>
        <authorList>
            <person name="Kwon K."/>
        </authorList>
    </citation>
    <scope>NUCLEOTIDE SEQUENCE</scope>
    <source>
        <strain evidence="1">MEBiC11861</strain>
    </source>
</reference>
<dbReference type="EMBL" id="CP102480">
    <property type="protein sequence ID" value="UUX51748.1"/>
    <property type="molecule type" value="Genomic_DNA"/>
</dbReference>
<accession>A0A9J7AZS3</accession>
<dbReference type="GO" id="GO:0003676">
    <property type="term" value="F:nucleic acid binding"/>
    <property type="evidence" value="ECO:0007669"/>
    <property type="project" value="InterPro"/>
</dbReference>
<dbReference type="Gene3D" id="3.40.1350.10">
    <property type="match status" value="1"/>
</dbReference>
<dbReference type="InterPro" id="IPR009394">
    <property type="entry name" value="MmcB-like"/>
</dbReference>
<protein>
    <submittedName>
        <fullName evidence="1">MmcB family DNA repair protein</fullName>
    </submittedName>
</protein>
<dbReference type="Proteomes" id="UP001060336">
    <property type="component" value="Chromosome"/>
</dbReference>
<dbReference type="Pfam" id="PF06319">
    <property type="entry name" value="MmcB-like"/>
    <property type="match status" value="1"/>
</dbReference>
<dbReference type="AlphaFoldDB" id="A0A9J7AZS3"/>
<proteinExistence type="predicted"/>
<dbReference type="InterPro" id="IPR011856">
    <property type="entry name" value="tRNA_endonuc-like_dom_sf"/>
</dbReference>
<evidence type="ECO:0000313" key="1">
    <source>
        <dbReference type="EMBL" id="UUX51748.1"/>
    </source>
</evidence>
<gene>
    <name evidence="1" type="ORF">NUH88_08605</name>
</gene>
<dbReference type="KEGG" id="naci:NUH88_08605"/>
<name>A0A9J7AZS3_9PROT</name>
<sequence length="150" mass="17084">MAVRPEITLRVTRGVTRLFTELDWSHVTEMPLRSGRRVDVMALDPAGEIIVVEVKSDMADYLADRKWHEYLDFCDRFFFAVAPDFPRDQLPDDPKCGLILADQYEAVIFREAETDKLNAARRKSLTLKLARTAARRLTALLEVPPGQPPA</sequence>
<dbReference type="PIRSF" id="PIRSF031796">
    <property type="entry name" value="UPC031796"/>
    <property type="match status" value="1"/>
</dbReference>